<organism evidence="2 3">
    <name type="scientific">Blepharisma stoltei</name>
    <dbReference type="NCBI Taxonomy" id="1481888"/>
    <lineage>
        <taxon>Eukaryota</taxon>
        <taxon>Sar</taxon>
        <taxon>Alveolata</taxon>
        <taxon>Ciliophora</taxon>
        <taxon>Postciliodesmatophora</taxon>
        <taxon>Heterotrichea</taxon>
        <taxon>Heterotrichida</taxon>
        <taxon>Blepharismidae</taxon>
        <taxon>Blepharisma</taxon>
    </lineage>
</organism>
<comment type="caution">
    <text evidence="2">The sequence shown here is derived from an EMBL/GenBank/DDBJ whole genome shotgun (WGS) entry which is preliminary data.</text>
</comment>
<dbReference type="Proteomes" id="UP001162131">
    <property type="component" value="Unassembled WGS sequence"/>
</dbReference>
<evidence type="ECO:0000313" key="2">
    <source>
        <dbReference type="EMBL" id="CAG9329335.1"/>
    </source>
</evidence>
<dbReference type="AlphaFoldDB" id="A0AAU9JUY7"/>
<dbReference type="EMBL" id="CAJZBQ010000047">
    <property type="protein sequence ID" value="CAG9329335.1"/>
    <property type="molecule type" value="Genomic_DNA"/>
</dbReference>
<evidence type="ECO:0000313" key="3">
    <source>
        <dbReference type="Proteomes" id="UP001162131"/>
    </source>
</evidence>
<protein>
    <submittedName>
        <fullName evidence="2">Uncharacterized protein</fullName>
    </submittedName>
</protein>
<accession>A0AAU9JUY7</accession>
<reference evidence="2" key="1">
    <citation type="submission" date="2021-09" db="EMBL/GenBank/DDBJ databases">
        <authorList>
            <consortium name="AG Swart"/>
            <person name="Singh M."/>
            <person name="Singh A."/>
            <person name="Seah K."/>
            <person name="Emmerich C."/>
        </authorList>
    </citation>
    <scope>NUCLEOTIDE SEQUENCE</scope>
    <source>
        <strain evidence="2">ATCC30299</strain>
    </source>
</reference>
<feature type="region of interest" description="Disordered" evidence="1">
    <location>
        <begin position="96"/>
        <end position="115"/>
    </location>
</feature>
<proteinExistence type="predicted"/>
<sequence length="253" mass="29272">MANKSFQSSNPIQNYNNESDATQSGLIKRRSGLKRHMTYMWESSIPDKWKEIKGEKYFHHVTSSTKSKDTLEFLRKTEKYIEKISKPYQSNISSMATTPKLNKTPSPIPAANNSNDFKRRKELPELRRAKNKSFNKLELVAQRLVENKSIPKLRKNPSFDARMGMTFTDSKPEFLIQYKTHANFQIKINKKIVSEDHNFVKQRKNLAKKLLNFSLSVNSSPKSHLSGIESNFHSNAFSKKSPLLKNKLRLSYA</sequence>
<gene>
    <name evidence="2" type="ORF">BSTOLATCC_MIC48159</name>
</gene>
<feature type="region of interest" description="Disordered" evidence="1">
    <location>
        <begin position="1"/>
        <end position="24"/>
    </location>
</feature>
<keyword evidence="3" id="KW-1185">Reference proteome</keyword>
<evidence type="ECO:0000256" key="1">
    <source>
        <dbReference type="SAM" id="MobiDB-lite"/>
    </source>
</evidence>
<name>A0AAU9JUY7_9CILI</name>